<accession>A0A7M7MJ35</accession>
<feature type="region of interest" description="Disordered" evidence="7">
    <location>
        <begin position="546"/>
        <end position="567"/>
    </location>
</feature>
<reference evidence="10" key="1">
    <citation type="submission" date="2021-01" db="UniProtKB">
        <authorList>
            <consortium name="EnsemblMetazoa"/>
        </authorList>
    </citation>
    <scope>IDENTIFICATION</scope>
</reference>
<protein>
    <submittedName>
        <fullName evidence="10">Uncharacterized protein</fullName>
    </submittedName>
</protein>
<dbReference type="GO" id="GO:0030258">
    <property type="term" value="P:lipid modification"/>
    <property type="evidence" value="ECO:0007669"/>
    <property type="project" value="TreeGrafter"/>
</dbReference>
<evidence type="ECO:0000313" key="11">
    <source>
        <dbReference type="Proteomes" id="UP000594260"/>
    </source>
</evidence>
<dbReference type="InParanoid" id="A0A7M7MJ35"/>
<feature type="transmembrane region" description="Helical" evidence="8">
    <location>
        <begin position="439"/>
        <end position="463"/>
    </location>
</feature>
<evidence type="ECO:0000256" key="1">
    <source>
        <dbReference type="ARBA" id="ARBA00004141"/>
    </source>
</evidence>
<dbReference type="OMA" id="WHGTRPG"/>
<keyword evidence="11" id="KW-1185">Reference proteome</keyword>
<evidence type="ECO:0000256" key="9">
    <source>
        <dbReference type="SAM" id="SignalP"/>
    </source>
</evidence>
<feature type="signal peptide" evidence="9">
    <location>
        <begin position="1"/>
        <end position="20"/>
    </location>
</feature>
<dbReference type="RefSeq" id="XP_022669573.1">
    <property type="nucleotide sequence ID" value="XM_022813838.1"/>
</dbReference>
<feature type="transmembrane region" description="Helical" evidence="8">
    <location>
        <begin position="56"/>
        <end position="76"/>
    </location>
</feature>
<dbReference type="FunCoup" id="A0A7M7MJ35">
    <property type="interactions" value="600"/>
</dbReference>
<dbReference type="InterPro" id="IPR049941">
    <property type="entry name" value="LPLAT_7/PORCN-like"/>
</dbReference>
<keyword evidence="6" id="KW-0012">Acyltransferase</keyword>
<sequence>MCARVLVCACLLIWIFETSGRYQLAMSHWVVRDGWYRGNQLLQPVANVFGVQLDKFNYIAAGFSCILLGSVYRVVLHPSRVTPLARQLYTIIVGVAVLCFCFGLDIKHMLLQTALSFLLIAFCPIESLPRTTLIFNLGYQSIMHALRMYYDYEGYTLDITGALMMLTQRLTSLAFNLRDGQLPEKCTPLMLKHAVKKKPSFILYLAYGFDFHQILCGPLIPFNEFEAVTKGTIFEDRQRDMKNKGDDKLKKPEVSDPNPTPYVLKRSLDCILCILVLIFVVPRFQQEFLFSDEFRNSYMPVKMFWLFVYTALTRQQYYVIWKMAEAICNSSNLGYYYENGEDHWDGCTNVDIWGVETAVSQREGLAAWNKSTQQWLRSICYDRVATSKTLTTFFLSAAWHGFYPGYYLTFMTLAVQTLAARSVRRSVRPFFQKSASSRFVWDAITFVATVAGFAYATIPFILLSFGKAMAMWWEMYFYGHIFSVMAIFVLPRLISPAREGKEKLACSDQPQAARVLDQCDLSYGSSERQLNNSKLISKFGQVCTQQNDNKKGTSTINSLQSTEVRQG</sequence>
<keyword evidence="4 8" id="KW-1133">Transmembrane helix</keyword>
<feature type="transmembrane region" description="Helical" evidence="8">
    <location>
        <begin position="475"/>
        <end position="494"/>
    </location>
</feature>
<dbReference type="Proteomes" id="UP000594260">
    <property type="component" value="Unplaced"/>
</dbReference>
<dbReference type="KEGG" id="vde:111253811"/>
<evidence type="ECO:0000256" key="7">
    <source>
        <dbReference type="SAM" id="MobiDB-lite"/>
    </source>
</evidence>
<feature type="transmembrane region" description="Helical" evidence="8">
    <location>
        <begin position="88"/>
        <end position="106"/>
    </location>
</feature>
<organism evidence="10 11">
    <name type="scientific">Varroa destructor</name>
    <name type="common">Honeybee mite</name>
    <dbReference type="NCBI Taxonomy" id="109461"/>
    <lineage>
        <taxon>Eukaryota</taxon>
        <taxon>Metazoa</taxon>
        <taxon>Ecdysozoa</taxon>
        <taxon>Arthropoda</taxon>
        <taxon>Chelicerata</taxon>
        <taxon>Arachnida</taxon>
        <taxon>Acari</taxon>
        <taxon>Parasitiformes</taxon>
        <taxon>Mesostigmata</taxon>
        <taxon>Gamasina</taxon>
        <taxon>Dermanyssoidea</taxon>
        <taxon>Varroidae</taxon>
        <taxon>Varroa</taxon>
    </lineage>
</organism>
<feature type="transmembrane region" description="Helical" evidence="8">
    <location>
        <begin position="397"/>
        <end position="419"/>
    </location>
</feature>
<dbReference type="Pfam" id="PF03062">
    <property type="entry name" value="MBOAT"/>
    <property type="match status" value="1"/>
</dbReference>
<keyword evidence="9" id="KW-0732">Signal</keyword>
<name>A0A7M7MJ35_VARDE</name>
<keyword evidence="2" id="KW-0808">Transferase</keyword>
<keyword evidence="3 8" id="KW-0812">Transmembrane</keyword>
<dbReference type="InterPro" id="IPR004299">
    <property type="entry name" value="MBOAT_fam"/>
</dbReference>
<feature type="chain" id="PRO_5029608974" evidence="9">
    <location>
        <begin position="21"/>
        <end position="567"/>
    </location>
</feature>
<evidence type="ECO:0000313" key="10">
    <source>
        <dbReference type="EnsemblMetazoa" id="XP_022669573"/>
    </source>
</evidence>
<dbReference type="PANTHER" id="PTHR13906">
    <property type="entry name" value="PORCUPINE"/>
    <property type="match status" value="1"/>
</dbReference>
<dbReference type="GO" id="GO:0016746">
    <property type="term" value="F:acyltransferase activity"/>
    <property type="evidence" value="ECO:0007669"/>
    <property type="project" value="UniProtKB-KW"/>
</dbReference>
<dbReference type="GeneID" id="111253811"/>
<evidence type="ECO:0000256" key="8">
    <source>
        <dbReference type="SAM" id="Phobius"/>
    </source>
</evidence>
<dbReference type="OrthoDB" id="286734at2759"/>
<dbReference type="PANTHER" id="PTHR13906:SF4">
    <property type="entry name" value="LYSOPHOSPHOLIPID ACYLTRANSFERASE 6"/>
    <property type="match status" value="1"/>
</dbReference>
<evidence type="ECO:0000256" key="2">
    <source>
        <dbReference type="ARBA" id="ARBA00022679"/>
    </source>
</evidence>
<proteinExistence type="predicted"/>
<dbReference type="AlphaFoldDB" id="A0A7M7MJ35"/>
<dbReference type="GO" id="GO:0016020">
    <property type="term" value="C:membrane"/>
    <property type="evidence" value="ECO:0007669"/>
    <property type="project" value="UniProtKB-SubCell"/>
</dbReference>
<keyword evidence="5 8" id="KW-0472">Membrane</keyword>
<evidence type="ECO:0000256" key="6">
    <source>
        <dbReference type="ARBA" id="ARBA00023315"/>
    </source>
</evidence>
<evidence type="ECO:0000256" key="5">
    <source>
        <dbReference type="ARBA" id="ARBA00023136"/>
    </source>
</evidence>
<evidence type="ECO:0000256" key="4">
    <source>
        <dbReference type="ARBA" id="ARBA00022989"/>
    </source>
</evidence>
<dbReference type="EnsemblMetazoa" id="XM_022813838">
    <property type="protein sequence ID" value="XP_022669573"/>
    <property type="gene ID" value="LOC111253811"/>
</dbReference>
<evidence type="ECO:0000256" key="3">
    <source>
        <dbReference type="ARBA" id="ARBA00022692"/>
    </source>
</evidence>
<comment type="subcellular location">
    <subcellularLocation>
        <location evidence="1">Membrane</location>
        <topology evidence="1">Multi-pass membrane protein</topology>
    </subcellularLocation>
</comment>